<dbReference type="SMART" id="SM00028">
    <property type="entry name" value="TPR"/>
    <property type="match status" value="5"/>
</dbReference>
<dbReference type="PANTHER" id="PTHR44858">
    <property type="entry name" value="TETRATRICOPEPTIDE REPEAT PROTEIN 6"/>
    <property type="match status" value="1"/>
</dbReference>
<dbReference type="PANTHER" id="PTHR44858:SF1">
    <property type="entry name" value="UDP-N-ACETYLGLUCOSAMINE--PEPTIDE N-ACETYLGLUCOSAMINYLTRANSFERASE SPINDLY-RELATED"/>
    <property type="match status" value="1"/>
</dbReference>
<comment type="caution">
    <text evidence="4">The sequence shown here is derived from an EMBL/GenBank/DDBJ whole genome shotgun (WGS) entry which is preliminary data.</text>
</comment>
<dbReference type="EMBL" id="DSRU01000050">
    <property type="protein sequence ID" value="HFM97028.1"/>
    <property type="molecule type" value="Genomic_DNA"/>
</dbReference>
<dbReference type="SUPFAM" id="SSF48452">
    <property type="entry name" value="TPR-like"/>
    <property type="match status" value="1"/>
</dbReference>
<dbReference type="Gene3D" id="3.40.50.2000">
    <property type="entry name" value="Glycogen Phosphorylase B"/>
    <property type="match status" value="1"/>
</dbReference>
<reference evidence="4" key="1">
    <citation type="journal article" date="2020" name="mSystems">
        <title>Genome- and Community-Level Interaction Insights into Carbon Utilization and Element Cycling Functions of Hydrothermarchaeota in Hydrothermal Sediment.</title>
        <authorList>
            <person name="Zhou Z."/>
            <person name="Liu Y."/>
            <person name="Xu W."/>
            <person name="Pan J."/>
            <person name="Luo Z.H."/>
            <person name="Li M."/>
        </authorList>
    </citation>
    <scope>NUCLEOTIDE SEQUENCE [LARGE SCALE GENOMIC DNA]</scope>
    <source>
        <strain evidence="4">SpSt-418</strain>
    </source>
</reference>
<dbReference type="SUPFAM" id="SSF53756">
    <property type="entry name" value="UDP-Glycosyltransferase/glycogen phosphorylase"/>
    <property type="match status" value="1"/>
</dbReference>
<dbReference type="Pfam" id="PF13692">
    <property type="entry name" value="Glyco_trans_1_4"/>
    <property type="match status" value="1"/>
</dbReference>
<feature type="repeat" description="TPR" evidence="3">
    <location>
        <begin position="191"/>
        <end position="224"/>
    </location>
</feature>
<evidence type="ECO:0000256" key="1">
    <source>
        <dbReference type="ARBA" id="ARBA00022737"/>
    </source>
</evidence>
<name>A0A7C3KCY0_9CYAN</name>
<sequence length="669" mass="75825">MQNQQLNGSAIANFIANWLDRFGQLKNFQSLFKKVFIPTLTWLYQLQTKLSPQNPHALHKLAKAWLQQENWETACRTAQAAIALDPSVAWFHQTLGEAATGLGKWQLAEQSYQQAIALDPNVAWFHFGLAKAHIAQENWQPAISAGQQAVILEPDGFWFHYTLGEALVKGGEWETALPILQKAVQLQPSFPWTYYHLGDALLALEQVDDAIASYQKSVDLRPNNDYLVQNLEYAQHIRHQWQKLTDYCDRMRHKLSGDGTPLKILMITPYLPYPPASGALARMFHELKALSAQHHVVLASLMFAREEYAYETDLEQYCDLAITVPLGDAPPRQTDEPKIVNRYSSIRFRLVLKALQDVGFDIVTYNFVYAGQYAEFFPQAFNVLNEHNIESELLKRTAELQKEKSNINQLAQQTDAVRSFLESELDAKLLAAYEDQIWPTFPLRTVVSDRDRQILDSRCTQGKTLVVQNGIDTQSVQLLPSRTNKTLIFIGTLNYYPNIDGACYLVEQIMPFVWEIDSTIQVVIAGSMPPQKVLDLARDRRVRVVPNPPNMDEVASECSLSVVPLRVGSGTRIKILHSLALGLPTISTSLGCEGLAVEDGTHLIIRDEPADFARAIAQLLNDSALQENLRQNGRQLVEQHYDWNQIYQQAEQQLVAQFAEWKATQQVRC</sequence>
<evidence type="ECO:0000313" key="4">
    <source>
        <dbReference type="EMBL" id="HFM97028.1"/>
    </source>
</evidence>
<dbReference type="Pfam" id="PF13414">
    <property type="entry name" value="TPR_11"/>
    <property type="match status" value="2"/>
</dbReference>
<dbReference type="CDD" id="cd03801">
    <property type="entry name" value="GT4_PimA-like"/>
    <property type="match status" value="1"/>
</dbReference>
<dbReference type="GO" id="GO:0009279">
    <property type="term" value="C:cell outer membrane"/>
    <property type="evidence" value="ECO:0007669"/>
    <property type="project" value="TreeGrafter"/>
</dbReference>
<keyword evidence="1" id="KW-0677">Repeat</keyword>
<dbReference type="InterPro" id="IPR019734">
    <property type="entry name" value="TPR_rpt"/>
</dbReference>
<keyword evidence="2 3" id="KW-0802">TPR repeat</keyword>
<dbReference type="InterPro" id="IPR050498">
    <property type="entry name" value="Ycf3"/>
</dbReference>
<proteinExistence type="predicted"/>
<dbReference type="Gene3D" id="1.25.40.10">
    <property type="entry name" value="Tetratricopeptide repeat domain"/>
    <property type="match status" value="2"/>
</dbReference>
<dbReference type="AlphaFoldDB" id="A0A7C3KCY0"/>
<dbReference type="GO" id="GO:0046813">
    <property type="term" value="P:receptor-mediated virion attachment to host cell"/>
    <property type="evidence" value="ECO:0007669"/>
    <property type="project" value="TreeGrafter"/>
</dbReference>
<gene>
    <name evidence="4" type="ORF">ENR64_04525</name>
</gene>
<accession>A0A7C3KCY0</accession>
<organism evidence="4">
    <name type="scientific">Oscillatoriales cyanobacterium SpSt-418</name>
    <dbReference type="NCBI Taxonomy" id="2282169"/>
    <lineage>
        <taxon>Bacteria</taxon>
        <taxon>Bacillati</taxon>
        <taxon>Cyanobacteriota</taxon>
        <taxon>Cyanophyceae</taxon>
        <taxon>Oscillatoriophycideae</taxon>
        <taxon>Oscillatoriales</taxon>
    </lineage>
</organism>
<feature type="repeat" description="TPR" evidence="3">
    <location>
        <begin position="157"/>
        <end position="190"/>
    </location>
</feature>
<evidence type="ECO:0000256" key="2">
    <source>
        <dbReference type="ARBA" id="ARBA00022803"/>
    </source>
</evidence>
<feature type="repeat" description="TPR" evidence="3">
    <location>
        <begin position="89"/>
        <end position="122"/>
    </location>
</feature>
<evidence type="ECO:0000256" key="3">
    <source>
        <dbReference type="PROSITE-ProRule" id="PRU00339"/>
    </source>
</evidence>
<dbReference type="PROSITE" id="PS50005">
    <property type="entry name" value="TPR"/>
    <property type="match status" value="3"/>
</dbReference>
<protein>
    <submittedName>
        <fullName evidence="4">Tetratricopeptide repeat protein</fullName>
    </submittedName>
</protein>
<dbReference type="InterPro" id="IPR011990">
    <property type="entry name" value="TPR-like_helical_dom_sf"/>
</dbReference>